<evidence type="ECO:0000313" key="2">
    <source>
        <dbReference type="Proteomes" id="UP001143856"/>
    </source>
</evidence>
<organism evidence="1 2">
    <name type="scientific">Xylaria curta</name>
    <dbReference type="NCBI Taxonomy" id="42375"/>
    <lineage>
        <taxon>Eukaryota</taxon>
        <taxon>Fungi</taxon>
        <taxon>Dikarya</taxon>
        <taxon>Ascomycota</taxon>
        <taxon>Pezizomycotina</taxon>
        <taxon>Sordariomycetes</taxon>
        <taxon>Xylariomycetidae</taxon>
        <taxon>Xylariales</taxon>
        <taxon>Xylariaceae</taxon>
        <taxon>Xylaria</taxon>
    </lineage>
</organism>
<name>A0ACC1NFF5_9PEZI</name>
<keyword evidence="2" id="KW-1185">Reference proteome</keyword>
<accession>A0ACC1NFF5</accession>
<dbReference type="EMBL" id="JAPDGR010002104">
    <property type="protein sequence ID" value="KAJ2977644.1"/>
    <property type="molecule type" value="Genomic_DNA"/>
</dbReference>
<reference evidence="1" key="1">
    <citation type="submission" date="2022-10" db="EMBL/GenBank/DDBJ databases">
        <title>Genome Sequence of Xylaria curta.</title>
        <authorList>
            <person name="Buettner E."/>
        </authorList>
    </citation>
    <scope>NUCLEOTIDE SEQUENCE</scope>
    <source>
        <strain evidence="1">Babe10</strain>
    </source>
</reference>
<protein>
    <submittedName>
        <fullName evidence="1">Uncharacterized protein</fullName>
    </submittedName>
</protein>
<gene>
    <name evidence="1" type="ORF">NUW58_g7748</name>
</gene>
<evidence type="ECO:0000313" key="1">
    <source>
        <dbReference type="EMBL" id="KAJ2977644.1"/>
    </source>
</evidence>
<comment type="caution">
    <text evidence="1">The sequence shown here is derived from an EMBL/GenBank/DDBJ whole genome shotgun (WGS) entry which is preliminary data.</text>
</comment>
<sequence length="359" mass="38295">MEANRSPPMNTANIGHQGQPIVENDKSLQFLDSALPYQPPTMWIPSPTSMEVVVPPYSPTVPMPNENGLNQQHAMSGPATLYSTAVPLMITRPPPHMSFSDMAMPAVSTQMQSLSIPCQSQNTTMPPFMSDIKPSNVAPYYPPQSQSPTTPDLFPSPSTINSALPSRQAPGSPCTCFADCTQSLQALYNTSQATSIDLTTAFSLSITTNRIAVAACGAMLACPKCFNGTAPDTFITMLLATVLGQVGSSYKNIFGPIYEANMMGVAPSCNMGAFDGGVPSLLGDDFGLGSLSEGMMKYAEICSEFRSKIFVDASVNTEMMRSLLNYIDLSAHSIFQLVLQTKNEGGMGSSMTLGQVTCQ</sequence>
<dbReference type="Proteomes" id="UP001143856">
    <property type="component" value="Unassembled WGS sequence"/>
</dbReference>
<proteinExistence type="predicted"/>